<keyword evidence="3" id="KW-0378">Hydrolase</keyword>
<evidence type="ECO:0000259" key="2">
    <source>
        <dbReference type="Pfam" id="PF02517"/>
    </source>
</evidence>
<feature type="transmembrane region" description="Helical" evidence="1">
    <location>
        <begin position="240"/>
        <end position="258"/>
    </location>
</feature>
<sequence length="291" mass="32819">MFEEMRTRELFNWMFCGMVLAAFVLVQFSSNIFLMDVGMQLMFYVVVPVSYFGSQFRKQKVPVTHVVFLKGASRWILPAISLVMLSMFFSIGILWLQLRMLAPIAPQMVDYLLKPASLPDNTAYLITVSLIVAVIGPIAEEFMFRGLLLKRLIVKTSMWEGVWLSSLLFGMLHMDFFGAFLFGVTASILYLLTDNLLIPILLHVFHNSLVVGLMYVSPGWPQWLTVAESADIYAKAVPNAIALLVSGTLLLAVILRLAQILNQKKEDEKYQAALKKEAEAIENETNNPETP</sequence>
<feature type="transmembrane region" description="Helical" evidence="1">
    <location>
        <begin position="176"/>
        <end position="193"/>
    </location>
</feature>
<keyword evidence="1" id="KW-0472">Membrane</keyword>
<evidence type="ECO:0000256" key="1">
    <source>
        <dbReference type="SAM" id="Phobius"/>
    </source>
</evidence>
<feature type="transmembrane region" description="Helical" evidence="1">
    <location>
        <begin position="10"/>
        <end position="26"/>
    </location>
</feature>
<dbReference type="InterPro" id="IPR052710">
    <property type="entry name" value="CAAX_protease"/>
</dbReference>
<dbReference type="EMBL" id="JAUJWU010000003">
    <property type="protein sequence ID" value="MDN7246218.1"/>
    <property type="molecule type" value="Genomic_DNA"/>
</dbReference>
<proteinExistence type="predicted"/>
<dbReference type="Pfam" id="PF02517">
    <property type="entry name" value="Rce1-like"/>
    <property type="match status" value="1"/>
</dbReference>
<dbReference type="PANTHER" id="PTHR36435:SF1">
    <property type="entry name" value="CAAX AMINO TERMINAL PROTEASE FAMILY PROTEIN"/>
    <property type="match status" value="1"/>
</dbReference>
<feature type="transmembrane region" description="Helical" evidence="1">
    <location>
        <begin position="75"/>
        <end position="98"/>
    </location>
</feature>
<gene>
    <name evidence="3" type="ORF">QWY13_12045</name>
</gene>
<feature type="transmembrane region" description="Helical" evidence="1">
    <location>
        <begin position="200"/>
        <end position="220"/>
    </location>
</feature>
<dbReference type="Proteomes" id="UP001172142">
    <property type="component" value="Unassembled WGS sequence"/>
</dbReference>
<dbReference type="EC" id="3.4.-.-" evidence="3"/>
<evidence type="ECO:0000313" key="3">
    <source>
        <dbReference type="EMBL" id="MDN7246218.1"/>
    </source>
</evidence>
<keyword evidence="3" id="KW-0482">Metalloprotease</keyword>
<evidence type="ECO:0000313" key="4">
    <source>
        <dbReference type="Proteomes" id="UP001172142"/>
    </source>
</evidence>
<reference evidence="3 4" key="1">
    <citation type="submission" date="2023-07" db="EMBL/GenBank/DDBJ databases">
        <title>Novel species in genus Planococcus.</title>
        <authorList>
            <person name="Ning S."/>
        </authorList>
    </citation>
    <scope>NUCLEOTIDE SEQUENCE [LARGE SCALE GENOMIC DNA]</scope>
    <source>
        <strain evidence="3 4">N017</strain>
    </source>
</reference>
<feature type="domain" description="CAAX prenyl protease 2/Lysostaphin resistance protein A-like" evidence="2">
    <location>
        <begin position="125"/>
        <end position="208"/>
    </location>
</feature>
<name>A0ABT8NEM6_9BACL</name>
<organism evidence="3 4">
    <name type="scientific">Planococcus shenhongbingii</name>
    <dbReference type="NCBI Taxonomy" id="3058398"/>
    <lineage>
        <taxon>Bacteria</taxon>
        <taxon>Bacillati</taxon>
        <taxon>Bacillota</taxon>
        <taxon>Bacilli</taxon>
        <taxon>Bacillales</taxon>
        <taxon>Caryophanaceae</taxon>
        <taxon>Planococcus</taxon>
    </lineage>
</organism>
<keyword evidence="1" id="KW-0812">Transmembrane</keyword>
<feature type="transmembrane region" description="Helical" evidence="1">
    <location>
        <begin position="122"/>
        <end position="140"/>
    </location>
</feature>
<dbReference type="InterPro" id="IPR003675">
    <property type="entry name" value="Rce1/LyrA-like_dom"/>
</dbReference>
<keyword evidence="1" id="KW-1133">Transmembrane helix</keyword>
<dbReference type="GO" id="GO:0008237">
    <property type="term" value="F:metallopeptidase activity"/>
    <property type="evidence" value="ECO:0007669"/>
    <property type="project" value="UniProtKB-KW"/>
</dbReference>
<keyword evidence="3" id="KW-0645">Protease</keyword>
<comment type="caution">
    <text evidence="3">The sequence shown here is derived from an EMBL/GenBank/DDBJ whole genome shotgun (WGS) entry which is preliminary data.</text>
</comment>
<protein>
    <submittedName>
        <fullName evidence="3">CPBP family intramembrane metalloprotease</fullName>
        <ecNumber evidence="3">3.4.-.-</ecNumber>
    </submittedName>
</protein>
<dbReference type="PANTHER" id="PTHR36435">
    <property type="entry name" value="SLR1288 PROTEIN"/>
    <property type="match status" value="1"/>
</dbReference>
<accession>A0ABT8NEM6</accession>
<dbReference type="RefSeq" id="WP_301856803.1">
    <property type="nucleotide sequence ID" value="NZ_JAUJWU010000003.1"/>
</dbReference>
<keyword evidence="4" id="KW-1185">Reference proteome</keyword>